<dbReference type="InterPro" id="IPR005674">
    <property type="entry name" value="CocE/Ser_esterase"/>
</dbReference>
<dbReference type="GO" id="GO:0016787">
    <property type="term" value="F:hydrolase activity"/>
    <property type="evidence" value="ECO:0007669"/>
    <property type="project" value="UniProtKB-KW"/>
</dbReference>
<evidence type="ECO:0000313" key="4">
    <source>
        <dbReference type="Proteomes" id="UP001517376"/>
    </source>
</evidence>
<dbReference type="PANTHER" id="PTHR43056:SF10">
    <property type="entry name" value="COCE_NOND FAMILY, PUTATIVE (AFU_ORTHOLOGUE AFUA_7G00600)-RELATED"/>
    <property type="match status" value="1"/>
</dbReference>
<evidence type="ECO:0000313" key="3">
    <source>
        <dbReference type="EMBL" id="NBE06636.1"/>
    </source>
</evidence>
<dbReference type="InterPro" id="IPR013736">
    <property type="entry name" value="Xaa-Pro_dipept_C"/>
</dbReference>
<dbReference type="Gene3D" id="2.60.120.260">
    <property type="entry name" value="Galactose-binding domain-like"/>
    <property type="match status" value="1"/>
</dbReference>
<evidence type="ECO:0000259" key="2">
    <source>
        <dbReference type="SMART" id="SM00939"/>
    </source>
</evidence>
<feature type="domain" description="Xaa-Pro dipeptidyl-peptidase C-terminal" evidence="2">
    <location>
        <begin position="290"/>
        <end position="552"/>
    </location>
</feature>
<dbReference type="SMART" id="SM00939">
    <property type="entry name" value="PepX_C"/>
    <property type="match status" value="1"/>
</dbReference>
<comment type="caution">
    <text evidence="3">The sequence shown here is derived from an EMBL/GenBank/DDBJ whole genome shotgun (WGS) entry which is preliminary data.</text>
</comment>
<dbReference type="EMBL" id="JAAATW010000001">
    <property type="protein sequence ID" value="NBE06636.1"/>
    <property type="molecule type" value="Genomic_DNA"/>
</dbReference>
<dbReference type="NCBIfam" id="TIGR00976">
    <property type="entry name" value="CocE_NonD"/>
    <property type="match status" value="1"/>
</dbReference>
<dbReference type="InterPro" id="IPR050585">
    <property type="entry name" value="Xaa-Pro_dipeptidyl-ppase/CocE"/>
</dbReference>
<dbReference type="Proteomes" id="UP001517376">
    <property type="component" value="Unassembled WGS sequence"/>
</dbReference>
<proteinExistence type="predicted"/>
<evidence type="ECO:0000256" key="1">
    <source>
        <dbReference type="ARBA" id="ARBA00022801"/>
    </source>
</evidence>
<name>A0ABW9Y2C0_9RHOB</name>
<keyword evidence="4" id="KW-1185">Reference proteome</keyword>
<organism evidence="3 4">
    <name type="scientific">Paragemmobacter ruber</name>
    <dbReference type="NCBI Taxonomy" id="1985673"/>
    <lineage>
        <taxon>Bacteria</taxon>
        <taxon>Pseudomonadati</taxon>
        <taxon>Pseudomonadota</taxon>
        <taxon>Alphaproteobacteria</taxon>
        <taxon>Rhodobacterales</taxon>
        <taxon>Paracoccaceae</taxon>
        <taxon>Paragemmobacter</taxon>
    </lineage>
</organism>
<reference evidence="4" key="1">
    <citation type="submission" date="2020-01" db="EMBL/GenBank/DDBJ databases">
        <title>Sphingomonas sp. strain CSW-10.</title>
        <authorList>
            <person name="Chen W.-M."/>
        </authorList>
    </citation>
    <scope>NUCLEOTIDE SEQUENCE [LARGE SCALE GENOMIC DNA]</scope>
    <source>
        <strain evidence="4">CCP-1</strain>
    </source>
</reference>
<dbReference type="SUPFAM" id="SSF53474">
    <property type="entry name" value="alpha/beta-Hydrolases"/>
    <property type="match status" value="1"/>
</dbReference>
<dbReference type="InterPro" id="IPR008979">
    <property type="entry name" value="Galactose-bd-like_sf"/>
</dbReference>
<keyword evidence="1 3" id="KW-0378">Hydrolase</keyword>
<sequence>MTIRTEFPHPIVEHEDMGIVLPDGCRLSARVWMPEDAEARPVPAVLEYIPYRKRDGTLPRDEMMHPYMAGHGYACVRVDMRGNGDSEGLMTDEYTQQEMDDAVAVIDWLSQQAWCSGAVGMMGKSWGGFNCLQAAFNQPPALKAVISVCSTTDRFADDIHYKGGCLLGENFGWGAVMLSFSSRPPDPVLRPDWRRMWMERLESEPWLAPRWAALQERGAFWKHGSVGEDYARMQTPVLIWGGWADNYMNTVAHLVENVPAPCKGIVGPWVHQYPHTAVPGPQVGFLQEALRWWDRWLKGIPNGAEDDPAYRVWMMDSAPPDASAKARPGHWVAEAEWPSPRVSRQVLTLGASRGAGTSQGYLGLGETGNLQVTIATPQHLGLRAGEFFPMGLNAEMPGDQREDDALSVCFDADVLEAGLDLLGAAEVRLRLSSDRPLGFVVARLCDVAPEGASVRIAHGMLNLCHRGSMERPAPMVPGQTVEVAFRLDQMAYRLAPGHRLRLALSNSYWPFVWPSPAAGRLTLTGGSLTLPVHQGSGDEWTPPPAEHAAPWKHRVIRAGKTRRCIEEDLITGTVALVVEDDLGDAENLTHGLCSGETMSERWEIRPDDPLSARAVHVWEQRLSRGDWSVRTRAEAEMTGTADTLRMTAVLRAWEGEALVFERHWDDRVDRRHV</sequence>
<dbReference type="SUPFAM" id="SSF49785">
    <property type="entry name" value="Galactose-binding domain-like"/>
    <property type="match status" value="1"/>
</dbReference>
<dbReference type="RefSeq" id="WP_161765615.1">
    <property type="nucleotide sequence ID" value="NZ_JAAATW010000001.1"/>
</dbReference>
<dbReference type="InterPro" id="IPR000383">
    <property type="entry name" value="Xaa-Pro-like_dom"/>
</dbReference>
<dbReference type="Gene3D" id="3.40.50.1820">
    <property type="entry name" value="alpha/beta hydrolase"/>
    <property type="match status" value="2"/>
</dbReference>
<accession>A0ABW9Y2C0</accession>
<dbReference type="InterPro" id="IPR029058">
    <property type="entry name" value="AB_hydrolase_fold"/>
</dbReference>
<gene>
    <name evidence="3" type="ORF">GU920_03770</name>
</gene>
<dbReference type="Pfam" id="PF08530">
    <property type="entry name" value="PepX_C"/>
    <property type="match status" value="1"/>
</dbReference>
<dbReference type="PANTHER" id="PTHR43056">
    <property type="entry name" value="PEPTIDASE S9 PROLYL OLIGOPEPTIDASE"/>
    <property type="match status" value="1"/>
</dbReference>
<dbReference type="Pfam" id="PF02129">
    <property type="entry name" value="Peptidase_S15"/>
    <property type="match status" value="1"/>
</dbReference>
<protein>
    <submittedName>
        <fullName evidence="3">CocE/NonD family hydrolase</fullName>
    </submittedName>
</protein>